<protein>
    <submittedName>
        <fullName evidence="1">Uncharacterized protein</fullName>
    </submittedName>
</protein>
<reference evidence="1 2" key="1">
    <citation type="journal article" date="2015" name="Environ. Microbiol.">
        <title>Metagenome sequence of Elaphomyces granulatus from sporocarp tissue reveals Ascomycota ectomycorrhizal fingerprints of genome expansion and a Proteobacteria-rich microbiome.</title>
        <authorList>
            <person name="Quandt C.A."/>
            <person name="Kohler A."/>
            <person name="Hesse C.N."/>
            <person name="Sharpton T.J."/>
            <person name="Martin F."/>
            <person name="Spatafora J.W."/>
        </authorList>
    </citation>
    <scope>NUCLEOTIDE SEQUENCE [LARGE SCALE GENOMIC DNA]</scope>
    <source>
        <strain evidence="1 2">OSC145934</strain>
    </source>
</reference>
<evidence type="ECO:0000313" key="1">
    <source>
        <dbReference type="EMBL" id="OXV10721.1"/>
    </source>
</evidence>
<organism evidence="1 2">
    <name type="scientific">Elaphomyces granulatus</name>
    <dbReference type="NCBI Taxonomy" id="519963"/>
    <lineage>
        <taxon>Eukaryota</taxon>
        <taxon>Fungi</taxon>
        <taxon>Dikarya</taxon>
        <taxon>Ascomycota</taxon>
        <taxon>Pezizomycotina</taxon>
        <taxon>Eurotiomycetes</taxon>
        <taxon>Eurotiomycetidae</taxon>
        <taxon>Eurotiales</taxon>
        <taxon>Elaphomycetaceae</taxon>
        <taxon>Elaphomyces</taxon>
    </lineage>
</organism>
<gene>
    <name evidence="1" type="ORF">Egran_01518</name>
</gene>
<proteinExistence type="predicted"/>
<name>A0A232M2S7_9EURO</name>
<keyword evidence="2" id="KW-1185">Reference proteome</keyword>
<comment type="caution">
    <text evidence="1">The sequence shown here is derived from an EMBL/GenBank/DDBJ whole genome shotgun (WGS) entry which is preliminary data.</text>
</comment>
<sequence length="184" mass="20035">MTAAVVRPVFADTPSTPHRVDAYSVLQSQHLTEIPTASLREQVVRSFGQAVSSEFEIPEGHVEKISKYESPENVVKKSNAKLLEAGFTQPEIKALFAASLRTNMNNAAHQMKLGVAASLLAGMDIDPIEKEAVKKAFHYVSGFEIDQVDPKSKDILTTSGVSSGHTDSYLFAGGERWAEVGTWD</sequence>
<evidence type="ECO:0000313" key="2">
    <source>
        <dbReference type="Proteomes" id="UP000243515"/>
    </source>
</evidence>
<dbReference type="Proteomes" id="UP000243515">
    <property type="component" value="Unassembled WGS sequence"/>
</dbReference>
<accession>A0A232M2S7</accession>
<dbReference type="EMBL" id="NPHW01002806">
    <property type="protein sequence ID" value="OXV10721.1"/>
    <property type="molecule type" value="Genomic_DNA"/>
</dbReference>
<dbReference type="AlphaFoldDB" id="A0A232M2S7"/>